<accession>A0ABR7D4E0</accession>
<comment type="caution">
    <text evidence="2">The sequence shown here is derived from an EMBL/GenBank/DDBJ whole genome shotgun (WGS) entry which is preliminary data.</text>
</comment>
<dbReference type="RefSeq" id="WP_186977663.1">
    <property type="nucleotide sequence ID" value="NZ_JACOOH010000008.1"/>
</dbReference>
<feature type="signal peptide" evidence="1">
    <location>
        <begin position="1"/>
        <end position="25"/>
    </location>
</feature>
<proteinExistence type="predicted"/>
<gene>
    <name evidence="2" type="ORF">H8S64_17155</name>
</gene>
<dbReference type="Proteomes" id="UP000646484">
    <property type="component" value="Unassembled WGS sequence"/>
</dbReference>
<dbReference type="EMBL" id="JACOOH010000008">
    <property type="protein sequence ID" value="MBC5622821.1"/>
    <property type="molecule type" value="Genomic_DNA"/>
</dbReference>
<keyword evidence="1" id="KW-0732">Signal</keyword>
<keyword evidence="3" id="KW-1185">Reference proteome</keyword>
<evidence type="ECO:0000313" key="3">
    <source>
        <dbReference type="Proteomes" id="UP000646484"/>
    </source>
</evidence>
<organism evidence="2 3">
    <name type="scientific">Butyricimonas hominis</name>
    <dbReference type="NCBI Taxonomy" id="2763032"/>
    <lineage>
        <taxon>Bacteria</taxon>
        <taxon>Pseudomonadati</taxon>
        <taxon>Bacteroidota</taxon>
        <taxon>Bacteroidia</taxon>
        <taxon>Bacteroidales</taxon>
        <taxon>Odoribacteraceae</taxon>
        <taxon>Butyricimonas</taxon>
    </lineage>
</organism>
<evidence type="ECO:0000256" key="1">
    <source>
        <dbReference type="SAM" id="SignalP"/>
    </source>
</evidence>
<protein>
    <submittedName>
        <fullName evidence="2">Uncharacterized protein</fullName>
    </submittedName>
</protein>
<evidence type="ECO:0000313" key="2">
    <source>
        <dbReference type="EMBL" id="MBC5622821.1"/>
    </source>
</evidence>
<name>A0ABR7D4E0_9BACT</name>
<feature type="chain" id="PRO_5046934128" evidence="1">
    <location>
        <begin position="26"/>
        <end position="263"/>
    </location>
</feature>
<reference evidence="2 3" key="1">
    <citation type="submission" date="2020-08" db="EMBL/GenBank/DDBJ databases">
        <title>Genome public.</title>
        <authorList>
            <person name="Liu C."/>
            <person name="Sun Q."/>
        </authorList>
    </citation>
    <scope>NUCLEOTIDE SEQUENCE [LARGE SCALE GENOMIC DNA]</scope>
    <source>
        <strain evidence="2 3">NSJ-56</strain>
    </source>
</reference>
<sequence>MNNCVKKGVLLVVAVFAFMSGWGQANVLEQQKKEFEQGKRDIDFLASYIANLKESKERQALSRALDCYIVLLPEEQRYAEQSVQDFISYIDYQESQVCLDYIKNWDKLTLSEEQVKQMSPKMEVMILWPVFHWMTSPAEKKPAQPDCEEIVLLLENNNVAAVSPTCKTLLEMWQLYKRKDIDKMVKLFVGMLQSGGTVSGIVDIGVIGYLVNYLLEETNVSQAQEIQSALENLLKDDSLERSKASLLKGWNDDFTGKILLGEE</sequence>